<dbReference type="InterPro" id="IPR010905">
    <property type="entry name" value="Glyco_hydro_88"/>
</dbReference>
<evidence type="ECO:0000313" key="2">
    <source>
        <dbReference type="EMBL" id="MCK8781168.1"/>
    </source>
</evidence>
<keyword evidence="1 2" id="KW-0378">Hydrolase</keyword>
<dbReference type="Proteomes" id="UP001202827">
    <property type="component" value="Unassembled WGS sequence"/>
</dbReference>
<organism evidence="2 3">
    <name type="scientific">Neorhizobium turbinariae</name>
    <dbReference type="NCBI Taxonomy" id="2937795"/>
    <lineage>
        <taxon>Bacteria</taxon>
        <taxon>Pseudomonadati</taxon>
        <taxon>Pseudomonadota</taxon>
        <taxon>Alphaproteobacteria</taxon>
        <taxon>Hyphomicrobiales</taxon>
        <taxon>Rhizobiaceae</taxon>
        <taxon>Rhizobium/Agrobacterium group</taxon>
        <taxon>Neorhizobium</taxon>
    </lineage>
</organism>
<dbReference type="InterPro" id="IPR008928">
    <property type="entry name" value="6-hairpin_glycosidase_sf"/>
</dbReference>
<proteinExistence type="predicted"/>
<keyword evidence="3" id="KW-1185">Reference proteome</keyword>
<evidence type="ECO:0000256" key="1">
    <source>
        <dbReference type="ARBA" id="ARBA00022801"/>
    </source>
</evidence>
<dbReference type="Pfam" id="PF07470">
    <property type="entry name" value="Glyco_hydro_88"/>
    <property type="match status" value="1"/>
</dbReference>
<dbReference type="EMBL" id="JALPRY010000016">
    <property type="protein sequence ID" value="MCK8781168.1"/>
    <property type="molecule type" value="Genomic_DNA"/>
</dbReference>
<dbReference type="PANTHER" id="PTHR33886:SF8">
    <property type="entry name" value="UNSATURATED RHAMNOGALACTURONAN HYDROLASE (EUROFUNG)"/>
    <property type="match status" value="1"/>
</dbReference>
<evidence type="ECO:0000313" key="3">
    <source>
        <dbReference type="Proteomes" id="UP001202827"/>
    </source>
</evidence>
<dbReference type="PANTHER" id="PTHR33886">
    <property type="entry name" value="UNSATURATED RHAMNOGALACTURONAN HYDROLASE (EUROFUNG)"/>
    <property type="match status" value="1"/>
</dbReference>
<sequence length="370" mass="41239">MGLSARDIRHKLDLLVAGMTGLKADGRFHEPNLDGTAGDYISFDSWEWPQGVGLYGLIRLWLFTGNNDLKMLIENWYTSRIEAGLPTLNVNTTAPMLGLSVLWRETRDPRWQPVLDAWANRVMSEMGRTHEGAFEHHVSDKVNNDELWDDTLYMVALFLASYGQASGRSELVDEAARQFLVHTRYLADRKTGLWFHGWTFQGHHNFAEARWARGNAWITAGMLDLFDLAEMPTPVKDYLLGVLIAQVNALLPLQTASGAWRTLLDDPSSYEEISATAGFGYGLLKGYRLGLGTPEWRTAGLKAVEAVLANIDASGTVLNVSYGTRMGHDLQFYRDIPIQPTGYGQALAILCLSEAIRHVDAHGDEQEQAA</sequence>
<gene>
    <name evidence="2" type="ORF">M0654_14380</name>
</gene>
<dbReference type="InterPro" id="IPR012341">
    <property type="entry name" value="6hp_glycosidase-like_sf"/>
</dbReference>
<dbReference type="InterPro" id="IPR052043">
    <property type="entry name" value="PolySaccharide_Degr_Enz"/>
</dbReference>
<comment type="caution">
    <text evidence="2">The sequence shown here is derived from an EMBL/GenBank/DDBJ whole genome shotgun (WGS) entry which is preliminary data.</text>
</comment>
<dbReference type="SUPFAM" id="SSF48208">
    <property type="entry name" value="Six-hairpin glycosidases"/>
    <property type="match status" value="1"/>
</dbReference>
<protein>
    <submittedName>
        <fullName evidence="2">Glycoside hydrolase family 88 protein</fullName>
    </submittedName>
</protein>
<accession>A0ABT0ITG4</accession>
<reference evidence="2 3" key="1">
    <citation type="submission" date="2022-04" db="EMBL/GenBank/DDBJ databases">
        <title>Rhizobium coralii sp. nov., isolated from coral Turbinaria peltata.</title>
        <authorList>
            <person name="Sun H."/>
        </authorList>
    </citation>
    <scope>NUCLEOTIDE SEQUENCE [LARGE SCALE GENOMIC DNA]</scope>
    <source>
        <strain evidence="2 3">NTR19</strain>
    </source>
</reference>
<dbReference type="Gene3D" id="1.50.10.10">
    <property type="match status" value="1"/>
</dbReference>
<dbReference type="GO" id="GO:0016787">
    <property type="term" value="F:hydrolase activity"/>
    <property type="evidence" value="ECO:0007669"/>
    <property type="project" value="UniProtKB-KW"/>
</dbReference>
<dbReference type="RefSeq" id="WP_248683727.1">
    <property type="nucleotide sequence ID" value="NZ_JALPRY010000016.1"/>
</dbReference>
<name>A0ABT0ITG4_9HYPH</name>